<keyword evidence="1 2" id="KW-0694">RNA-binding</keyword>
<evidence type="ECO:0000259" key="4">
    <source>
        <dbReference type="PROSITE" id="PS50102"/>
    </source>
</evidence>
<dbReference type="InterPro" id="IPR035979">
    <property type="entry name" value="RBD_domain_sf"/>
</dbReference>
<accession>A0A5J5F0Y0</accession>
<dbReference type="InParanoid" id="A0A5J5F0Y0"/>
<reference evidence="5 6" key="1">
    <citation type="submission" date="2019-09" db="EMBL/GenBank/DDBJ databases">
        <title>Draft genome of the ectomycorrhizal ascomycete Sphaerosporella brunnea.</title>
        <authorList>
            <consortium name="DOE Joint Genome Institute"/>
            <person name="Benucci G.M."/>
            <person name="Marozzi G."/>
            <person name="Antonielli L."/>
            <person name="Sanchez S."/>
            <person name="Marco P."/>
            <person name="Wang X."/>
            <person name="Falini L.B."/>
            <person name="Barry K."/>
            <person name="Haridas S."/>
            <person name="Lipzen A."/>
            <person name="Labutti K."/>
            <person name="Grigoriev I.V."/>
            <person name="Murat C."/>
            <person name="Martin F."/>
            <person name="Albertini E."/>
            <person name="Donnini D."/>
            <person name="Bonito G."/>
        </authorList>
    </citation>
    <scope>NUCLEOTIDE SEQUENCE [LARGE SCALE GENOMIC DNA]</scope>
    <source>
        <strain evidence="5 6">Sb_GMNB300</strain>
    </source>
</reference>
<organism evidence="5 6">
    <name type="scientific">Sphaerosporella brunnea</name>
    <dbReference type="NCBI Taxonomy" id="1250544"/>
    <lineage>
        <taxon>Eukaryota</taxon>
        <taxon>Fungi</taxon>
        <taxon>Dikarya</taxon>
        <taxon>Ascomycota</taxon>
        <taxon>Pezizomycotina</taxon>
        <taxon>Pezizomycetes</taxon>
        <taxon>Pezizales</taxon>
        <taxon>Pyronemataceae</taxon>
        <taxon>Sphaerosporella</taxon>
    </lineage>
</organism>
<dbReference type="AlphaFoldDB" id="A0A5J5F0Y0"/>
<protein>
    <recommendedName>
        <fullName evidence="4">RRM domain-containing protein</fullName>
    </recommendedName>
</protein>
<dbReference type="PANTHER" id="PTHR19965">
    <property type="entry name" value="RNA AND EXPORT FACTOR BINDING PROTEIN"/>
    <property type="match status" value="1"/>
</dbReference>
<evidence type="ECO:0000256" key="3">
    <source>
        <dbReference type="SAM" id="MobiDB-lite"/>
    </source>
</evidence>
<feature type="region of interest" description="Disordered" evidence="3">
    <location>
        <begin position="233"/>
        <end position="271"/>
    </location>
</feature>
<dbReference type="InterPro" id="IPR012677">
    <property type="entry name" value="Nucleotide-bd_a/b_plait_sf"/>
</dbReference>
<comment type="caution">
    <text evidence="5">The sequence shown here is derived from an EMBL/GenBank/DDBJ whole genome shotgun (WGS) entry which is preliminary data.</text>
</comment>
<dbReference type="PANTHER" id="PTHR19965:SF35">
    <property type="entry name" value="RNA ANNEALING PROTEIN YRA1"/>
    <property type="match status" value="1"/>
</dbReference>
<dbReference type="Proteomes" id="UP000326924">
    <property type="component" value="Unassembled WGS sequence"/>
</dbReference>
<dbReference type="SMART" id="SM00360">
    <property type="entry name" value="RRM"/>
    <property type="match status" value="1"/>
</dbReference>
<evidence type="ECO:0000256" key="1">
    <source>
        <dbReference type="ARBA" id="ARBA00022884"/>
    </source>
</evidence>
<dbReference type="InterPro" id="IPR000504">
    <property type="entry name" value="RRM_dom"/>
</dbReference>
<evidence type="ECO:0000256" key="2">
    <source>
        <dbReference type="PROSITE-ProRule" id="PRU00176"/>
    </source>
</evidence>
<dbReference type="GO" id="GO:0003729">
    <property type="term" value="F:mRNA binding"/>
    <property type="evidence" value="ECO:0007669"/>
    <property type="project" value="TreeGrafter"/>
</dbReference>
<dbReference type="InterPro" id="IPR051229">
    <property type="entry name" value="ALYREF_mRNA_export"/>
</dbReference>
<feature type="compositionally biased region" description="Basic and acidic residues" evidence="3">
    <location>
        <begin position="233"/>
        <end position="242"/>
    </location>
</feature>
<sequence>MPKKEITLDEILAKKRRAEASKKATAIMGRSARTTSTNPASASPTNKPWRHDLHHRVNPAASRVSKLPTTLSPTVARSLQNNRLFAALHGDQVEVVRGGSKATATGKKGGVNIKGVAKTGDDSGLSIKGSAGPAVVQASNFAPGTTAEDIRHVFEPLGKITSCIILTATPTVIAEIVFERKEAGEKCIQMYNGEKADGRTLHVFFKNTPSIALAHQQLQNQLVERDPFLEREEADRRRREQNIHFQDGRYGVRPPPMYSDALIQKGRGFSH</sequence>
<dbReference type="GO" id="GO:0006406">
    <property type="term" value="P:mRNA export from nucleus"/>
    <property type="evidence" value="ECO:0007669"/>
    <property type="project" value="TreeGrafter"/>
</dbReference>
<gene>
    <name evidence="5" type="ORF">FN846DRAFT_943483</name>
</gene>
<dbReference type="GO" id="GO:0005634">
    <property type="term" value="C:nucleus"/>
    <property type="evidence" value="ECO:0007669"/>
    <property type="project" value="TreeGrafter"/>
</dbReference>
<dbReference type="OrthoDB" id="5374349at2759"/>
<feature type="compositionally biased region" description="Low complexity" evidence="3">
    <location>
        <begin position="23"/>
        <end position="46"/>
    </location>
</feature>
<dbReference type="SUPFAM" id="SSF54928">
    <property type="entry name" value="RNA-binding domain, RBD"/>
    <property type="match status" value="1"/>
</dbReference>
<dbReference type="CDD" id="cd00590">
    <property type="entry name" value="RRM_SF"/>
    <property type="match status" value="1"/>
</dbReference>
<dbReference type="PROSITE" id="PS50102">
    <property type="entry name" value="RRM"/>
    <property type="match status" value="1"/>
</dbReference>
<feature type="domain" description="RRM" evidence="4">
    <location>
        <begin position="134"/>
        <end position="208"/>
    </location>
</feature>
<proteinExistence type="predicted"/>
<evidence type="ECO:0000313" key="5">
    <source>
        <dbReference type="EMBL" id="KAA8909104.1"/>
    </source>
</evidence>
<evidence type="ECO:0000313" key="6">
    <source>
        <dbReference type="Proteomes" id="UP000326924"/>
    </source>
</evidence>
<keyword evidence="6" id="KW-1185">Reference proteome</keyword>
<feature type="region of interest" description="Disordered" evidence="3">
    <location>
        <begin position="21"/>
        <end position="52"/>
    </location>
</feature>
<dbReference type="EMBL" id="VXIS01000061">
    <property type="protein sequence ID" value="KAA8909104.1"/>
    <property type="molecule type" value="Genomic_DNA"/>
</dbReference>
<name>A0A5J5F0Y0_9PEZI</name>
<dbReference type="Gene3D" id="3.30.70.330">
    <property type="match status" value="1"/>
</dbReference>
<dbReference type="Pfam" id="PF00076">
    <property type="entry name" value="RRM_1"/>
    <property type="match status" value="1"/>
</dbReference>